<evidence type="ECO:0000256" key="2">
    <source>
        <dbReference type="ARBA" id="ARBA00022448"/>
    </source>
</evidence>
<dbReference type="Pfam" id="PF00497">
    <property type="entry name" value="SBP_bac_3"/>
    <property type="match status" value="1"/>
</dbReference>
<evidence type="ECO:0000256" key="1">
    <source>
        <dbReference type="ARBA" id="ARBA00010333"/>
    </source>
</evidence>
<dbReference type="SMART" id="SM00062">
    <property type="entry name" value="PBPb"/>
    <property type="match status" value="1"/>
</dbReference>
<dbReference type="AlphaFoldDB" id="A0AAW6RKC5"/>
<evidence type="ECO:0000256" key="3">
    <source>
        <dbReference type="ARBA" id="ARBA00022729"/>
    </source>
</evidence>
<protein>
    <submittedName>
        <fullName evidence="6">Amino acid ABC transporter substrate-binding protein</fullName>
    </submittedName>
</protein>
<comment type="caution">
    <text evidence="6">The sequence shown here is derived from an EMBL/GenBank/DDBJ whole genome shotgun (WGS) entry which is preliminary data.</text>
</comment>
<keyword evidence="3 4" id="KW-0732">Signal</keyword>
<dbReference type="InterPro" id="IPR001638">
    <property type="entry name" value="Solute-binding_3/MltF_N"/>
</dbReference>
<evidence type="ECO:0000256" key="4">
    <source>
        <dbReference type="SAM" id="SignalP"/>
    </source>
</evidence>
<evidence type="ECO:0000259" key="5">
    <source>
        <dbReference type="SMART" id="SM00062"/>
    </source>
</evidence>
<sequence>MLLNNSVRRAVCVFSLALLGAGSAWGGETLDAIRNTGRMTLGYRENAIPFSWKTKSGQVVGYAIEICQRLAAAVQEHLKLPRLEVRYVPVTSADRVRSILDKRIDLECGVTTNTPARRELVALGLTYFYAGARLLVREGEGILSLQDMKNKTLGLVKGTTGELVMQKHQRQHTDVWKTQLFDSTNDGVTALEQGRIDGILTDDVQLLVRARQSSRHLELVGPALSIEPLTLAFSKTDRELGSLVDGEMKRLYRSGAMQEMYQRWFRSPLPELGYSLDLAPGRLLNDNFQRPSAYVADWVML</sequence>
<feature type="domain" description="Solute-binding protein family 3/N-terminal" evidence="5">
    <location>
        <begin position="38"/>
        <end position="268"/>
    </location>
</feature>
<dbReference type="CDD" id="cd13688">
    <property type="entry name" value="PBP2_GltI_DEBP"/>
    <property type="match status" value="1"/>
</dbReference>
<dbReference type="EMBL" id="JARVII010000011">
    <property type="protein sequence ID" value="MDG9699413.1"/>
    <property type="molecule type" value="Genomic_DNA"/>
</dbReference>
<name>A0AAW6RKC5_9BURK</name>
<accession>A0AAW6RKC5</accession>
<evidence type="ECO:0000313" key="7">
    <source>
        <dbReference type="Proteomes" id="UP001237156"/>
    </source>
</evidence>
<dbReference type="Gene3D" id="3.40.190.10">
    <property type="entry name" value="Periplasmic binding protein-like II"/>
    <property type="match status" value="2"/>
</dbReference>
<dbReference type="GO" id="GO:0030288">
    <property type="term" value="C:outer membrane-bounded periplasmic space"/>
    <property type="evidence" value="ECO:0007669"/>
    <property type="project" value="TreeGrafter"/>
</dbReference>
<dbReference type="GO" id="GO:0005576">
    <property type="term" value="C:extracellular region"/>
    <property type="evidence" value="ECO:0007669"/>
    <property type="project" value="TreeGrafter"/>
</dbReference>
<dbReference type="PANTHER" id="PTHR30085:SF6">
    <property type="entry name" value="ABC TRANSPORTER GLUTAMINE-BINDING PROTEIN GLNH"/>
    <property type="match status" value="1"/>
</dbReference>
<organism evidence="6 7">
    <name type="scientific">Ottowia cancrivicina</name>
    <dbReference type="NCBI Taxonomy" id="3040346"/>
    <lineage>
        <taxon>Bacteria</taxon>
        <taxon>Pseudomonadati</taxon>
        <taxon>Pseudomonadota</taxon>
        <taxon>Betaproteobacteria</taxon>
        <taxon>Burkholderiales</taxon>
        <taxon>Comamonadaceae</taxon>
        <taxon>Ottowia</taxon>
    </lineage>
</organism>
<evidence type="ECO:0000313" key="6">
    <source>
        <dbReference type="EMBL" id="MDG9699413.1"/>
    </source>
</evidence>
<dbReference type="PANTHER" id="PTHR30085">
    <property type="entry name" value="AMINO ACID ABC TRANSPORTER PERMEASE"/>
    <property type="match status" value="1"/>
</dbReference>
<gene>
    <name evidence="6" type="ORF">QB898_06730</name>
</gene>
<feature type="signal peptide" evidence="4">
    <location>
        <begin position="1"/>
        <end position="26"/>
    </location>
</feature>
<comment type="similarity">
    <text evidence="1">Belongs to the bacterial solute-binding protein 3 family.</text>
</comment>
<dbReference type="InterPro" id="IPR051455">
    <property type="entry name" value="Bact_solute-bind_prot3"/>
</dbReference>
<reference evidence="6 7" key="1">
    <citation type="submission" date="2023-04" db="EMBL/GenBank/DDBJ databases">
        <title>Ottowia paracancer sp. nov., isolated from human stomach.</title>
        <authorList>
            <person name="Song Y."/>
        </authorList>
    </citation>
    <scope>NUCLEOTIDE SEQUENCE [LARGE SCALE GENOMIC DNA]</scope>
    <source>
        <strain evidence="6 7">10c7w1</strain>
    </source>
</reference>
<dbReference type="SUPFAM" id="SSF53850">
    <property type="entry name" value="Periplasmic binding protein-like II"/>
    <property type="match status" value="1"/>
</dbReference>
<keyword evidence="2" id="KW-0813">Transport</keyword>
<feature type="chain" id="PRO_5043566267" evidence="4">
    <location>
        <begin position="27"/>
        <end position="301"/>
    </location>
</feature>
<dbReference type="GO" id="GO:0006865">
    <property type="term" value="P:amino acid transport"/>
    <property type="evidence" value="ECO:0007669"/>
    <property type="project" value="TreeGrafter"/>
</dbReference>
<proteinExistence type="inferred from homology"/>
<dbReference type="Proteomes" id="UP001237156">
    <property type="component" value="Unassembled WGS sequence"/>
</dbReference>
<keyword evidence="7" id="KW-1185">Reference proteome</keyword>